<dbReference type="RefSeq" id="WP_183395871.1">
    <property type="nucleotide sequence ID" value="NZ_JACIDR010000004.1"/>
</dbReference>
<dbReference type="Pfam" id="PF18557">
    <property type="entry name" value="NepR"/>
    <property type="match status" value="1"/>
</dbReference>
<feature type="domain" description="Anti-sigma factor NepR" evidence="2">
    <location>
        <begin position="32"/>
        <end position="63"/>
    </location>
</feature>
<accession>A0A7W6GGE2</accession>
<evidence type="ECO:0000259" key="2">
    <source>
        <dbReference type="Pfam" id="PF18557"/>
    </source>
</evidence>
<dbReference type="AlphaFoldDB" id="A0A7W6GGE2"/>
<feature type="region of interest" description="Disordered" evidence="1">
    <location>
        <begin position="64"/>
        <end position="87"/>
    </location>
</feature>
<evidence type="ECO:0000256" key="1">
    <source>
        <dbReference type="SAM" id="MobiDB-lite"/>
    </source>
</evidence>
<reference evidence="3 4" key="1">
    <citation type="submission" date="2020-08" db="EMBL/GenBank/DDBJ databases">
        <title>Genomic Encyclopedia of Type Strains, Phase IV (KMG-IV): sequencing the most valuable type-strain genomes for metagenomic binning, comparative biology and taxonomic classification.</title>
        <authorList>
            <person name="Goeker M."/>
        </authorList>
    </citation>
    <scope>NUCLEOTIDE SEQUENCE [LARGE SCALE GENOMIC DNA]</scope>
    <source>
        <strain evidence="3 4">DSM 25481</strain>
    </source>
</reference>
<proteinExistence type="predicted"/>
<comment type="caution">
    <text evidence="3">The sequence shown here is derived from an EMBL/GenBank/DDBJ whole genome shotgun (WGS) entry which is preliminary data.</text>
</comment>
<protein>
    <recommendedName>
        <fullName evidence="2">Anti-sigma factor NepR domain-containing protein</fullName>
    </recommendedName>
</protein>
<dbReference type="InterPro" id="IPR041649">
    <property type="entry name" value="NepR"/>
</dbReference>
<organism evidence="3 4">
    <name type="scientific">Hansschlegelia beijingensis</name>
    <dbReference type="NCBI Taxonomy" id="1133344"/>
    <lineage>
        <taxon>Bacteria</taxon>
        <taxon>Pseudomonadati</taxon>
        <taxon>Pseudomonadota</taxon>
        <taxon>Alphaproteobacteria</taxon>
        <taxon>Hyphomicrobiales</taxon>
        <taxon>Methylopilaceae</taxon>
        <taxon>Hansschlegelia</taxon>
    </lineage>
</organism>
<dbReference type="EMBL" id="JACIDR010000004">
    <property type="protein sequence ID" value="MBB3974013.1"/>
    <property type="molecule type" value="Genomic_DNA"/>
</dbReference>
<sequence>MTAAPAATEGLSVEEMTMMQGDETEDDGIARQRALGAELKRVFGSVVEEQLPERLQDLAARLESMLAQNRSEDDEAPAPQPGETRAD</sequence>
<keyword evidence="4" id="KW-1185">Reference proteome</keyword>
<name>A0A7W6GGE2_9HYPH</name>
<gene>
    <name evidence="3" type="ORF">GGR24_002690</name>
</gene>
<evidence type="ECO:0000313" key="4">
    <source>
        <dbReference type="Proteomes" id="UP000528964"/>
    </source>
</evidence>
<evidence type="ECO:0000313" key="3">
    <source>
        <dbReference type="EMBL" id="MBB3974013.1"/>
    </source>
</evidence>
<dbReference type="Proteomes" id="UP000528964">
    <property type="component" value="Unassembled WGS sequence"/>
</dbReference>